<accession>A0A1E1F485</accession>
<gene>
    <name evidence="2" type="ORF">SCLO_1022940</name>
</gene>
<evidence type="ECO:0000313" key="2">
    <source>
        <dbReference type="EMBL" id="BAV65334.1"/>
    </source>
</evidence>
<dbReference type="RefSeq" id="WP_066520873.1">
    <property type="nucleotide sequence ID" value="NZ_AP017655.1"/>
</dbReference>
<evidence type="ECO:0000259" key="1">
    <source>
        <dbReference type="PROSITE" id="PS51468"/>
    </source>
</evidence>
<keyword evidence="3" id="KW-1185">Reference proteome</keyword>
<dbReference type="EMBL" id="AP017655">
    <property type="protein sequence ID" value="BAV65334.1"/>
    <property type="molecule type" value="Genomic_DNA"/>
</dbReference>
<name>A0A1E1F485_9SPHN</name>
<dbReference type="AlphaFoldDB" id="A0A1E1F485"/>
<reference evidence="2 3" key="1">
    <citation type="submission" date="2016-10" db="EMBL/GenBank/DDBJ databases">
        <title>Complete Genome Sequence of the Nonylphenol-Degrading Bacterium Sphingobium cloacae JCM 10874T.</title>
        <authorList>
            <person name="Ootsuka M."/>
            <person name="Nishizawa T."/>
            <person name="Ohta H."/>
        </authorList>
    </citation>
    <scope>NUCLEOTIDE SEQUENCE [LARGE SCALE GENOMIC DNA]</scope>
    <source>
        <strain evidence="2 3">JCM 10874</strain>
    </source>
</reference>
<evidence type="ECO:0000313" key="3">
    <source>
        <dbReference type="Proteomes" id="UP000218272"/>
    </source>
</evidence>
<dbReference type="KEGG" id="sclo:SCLO_1022940"/>
<dbReference type="Proteomes" id="UP000218272">
    <property type="component" value="Chromosome SCLO_1"/>
</dbReference>
<sequence>MDKLIDPLMPLFRPSAAPRPPLLLDRTDIRLRLVPPIARLIVTRTSTNRETVPIEAVLTMPPALSDEVVHGVEVRIGEQRWTAQARPRRRAETDYDGAAVDGNRAILLEDLKRGWRTLSVAGVQPGEEVSLVCESVIALGLTGATVRLCPGVDPDLTAPAVPDHLSPRQTSEPHPITLAIEGADEIIVRSGGTDLPPRQQIGNAPMMLDIVVPSGFEGRVTDWSADDVRAEMGLRMAEQIAMLLGGDGPVDRQRVRDLALKGNLLTSETSLVFVGAEGDATGVLPAMRKLALVDALSSDVQAIPPDAPAIEPAASPAALDGDFPVPGRARGFAVQWPTVGARPPWHVRLGNWWRNRIPSREVSSDRPRLGAQLRSAATQVLWTQDGVLALRSGDAGHLPSEVAVIVRDIAAVEIVRQTASVMNLTAEHLAIALLARAAVSRGAASPDLLDQLFPDRLPLPFERLARQLGLSA</sequence>
<organism evidence="2 3">
    <name type="scientific">Sphingobium cloacae</name>
    <dbReference type="NCBI Taxonomy" id="120107"/>
    <lineage>
        <taxon>Bacteria</taxon>
        <taxon>Pseudomonadati</taxon>
        <taxon>Pseudomonadota</taxon>
        <taxon>Alphaproteobacteria</taxon>
        <taxon>Sphingomonadales</taxon>
        <taxon>Sphingomonadaceae</taxon>
        <taxon>Sphingobium</taxon>
    </lineage>
</organism>
<feature type="domain" description="VIT" evidence="1">
    <location>
        <begin position="8"/>
        <end position="137"/>
    </location>
</feature>
<protein>
    <recommendedName>
        <fullName evidence="1">VIT domain-containing protein</fullName>
    </recommendedName>
</protein>
<dbReference type="InterPro" id="IPR013694">
    <property type="entry name" value="VIT"/>
</dbReference>
<proteinExistence type="predicted"/>
<dbReference type="OrthoDB" id="8434315at2"/>
<dbReference type="Pfam" id="PF08487">
    <property type="entry name" value="VIT"/>
    <property type="match status" value="1"/>
</dbReference>
<dbReference type="PROSITE" id="PS51468">
    <property type="entry name" value="VIT"/>
    <property type="match status" value="1"/>
</dbReference>